<dbReference type="Proteomes" id="UP000502508">
    <property type="component" value="Chromosome"/>
</dbReference>
<dbReference type="InterPro" id="IPR036939">
    <property type="entry name" value="Cu2_ascorb_mOase_N_sf"/>
</dbReference>
<evidence type="ECO:0000313" key="5">
    <source>
        <dbReference type="EMBL" id="BCB76512.1"/>
    </source>
</evidence>
<feature type="signal peptide" evidence="3">
    <location>
        <begin position="1"/>
        <end position="21"/>
    </location>
</feature>
<reference evidence="5 6" key="1">
    <citation type="submission" date="2020-03" db="EMBL/GenBank/DDBJ databases">
        <title>Whole genome shotgun sequence of Phytohabitans flavus NBRC 107702.</title>
        <authorList>
            <person name="Komaki H."/>
            <person name="Tamura T."/>
        </authorList>
    </citation>
    <scope>NUCLEOTIDE SEQUENCE [LARGE SCALE GENOMIC DNA]</scope>
    <source>
        <strain evidence="5 6">NBRC 107702</strain>
    </source>
</reference>
<name>A0A6F8XRN9_9ACTN</name>
<evidence type="ECO:0000256" key="1">
    <source>
        <dbReference type="ARBA" id="ARBA00023157"/>
    </source>
</evidence>
<evidence type="ECO:0000256" key="2">
    <source>
        <dbReference type="SAM" id="MobiDB-lite"/>
    </source>
</evidence>
<dbReference type="Gene3D" id="2.60.120.230">
    <property type="match status" value="1"/>
</dbReference>
<dbReference type="InterPro" id="IPR024548">
    <property type="entry name" value="Cu2_monoox_C"/>
</dbReference>
<feature type="domain" description="Copper type II ascorbate-dependent monooxygenase C-terminal" evidence="4">
    <location>
        <begin position="292"/>
        <end position="387"/>
    </location>
</feature>
<dbReference type="AlphaFoldDB" id="A0A6F8XRN9"/>
<evidence type="ECO:0000256" key="3">
    <source>
        <dbReference type="SAM" id="SignalP"/>
    </source>
</evidence>
<dbReference type="PANTHER" id="PTHR10157">
    <property type="entry name" value="DOPAMINE BETA HYDROXYLASE RELATED"/>
    <property type="match status" value="1"/>
</dbReference>
<sequence>MRFPRTAATTLLAVLIVTACASDPAPPPTGIPDAASAGPHGSHPTTSAAPAAPLRAGERTVDLALPEPYTPSPPNGGTDDYRCFLVDPGLTEAAYLTGSRFLPQNANLLHHAIFYRLSAEQADDAKQVDASSPGQGWTCFGDSGVPGQTAWVASWAPGTGETLMPDGFGFRMPPGSKLVMQIHYNLLGVADGRPAADQSGIEMRLADGGAPLTGLETTLAMAPVELPCEPGATDPLCDREAAIADVGRRFGGQSAGMARWLSQRCDGGTPAPGSTQHCDQPITRPGTIHLAGGHMHMLGRSIKVEINPDTPQARTVLDVPRYNFDNQALVTLPKPVTVHREDTVRVTCTHDATLRQQLPQLRTLPSRYVVWGEGTSDEMCLGIMIFAPEA</sequence>
<dbReference type="SUPFAM" id="SSF49742">
    <property type="entry name" value="PHM/PNGase F"/>
    <property type="match status" value="2"/>
</dbReference>
<keyword evidence="1" id="KW-1015">Disulfide bond</keyword>
<dbReference type="InterPro" id="IPR000945">
    <property type="entry name" value="DBH-like"/>
</dbReference>
<dbReference type="InterPro" id="IPR014784">
    <property type="entry name" value="Cu2_ascorb_mOase-like_C"/>
</dbReference>
<evidence type="ECO:0000313" key="6">
    <source>
        <dbReference type="Proteomes" id="UP000502508"/>
    </source>
</evidence>
<feature type="region of interest" description="Disordered" evidence="2">
    <location>
        <begin position="27"/>
        <end position="54"/>
    </location>
</feature>
<dbReference type="PANTHER" id="PTHR10157:SF23">
    <property type="entry name" value="MOXD1 HOMOLOG 1"/>
    <property type="match status" value="1"/>
</dbReference>
<protein>
    <recommendedName>
        <fullName evidence="4">Copper type II ascorbate-dependent monooxygenase C-terminal domain-containing protein</fullName>
    </recommendedName>
</protein>
<dbReference type="Pfam" id="PF03712">
    <property type="entry name" value="Cu2_monoox_C"/>
    <property type="match status" value="1"/>
</dbReference>
<dbReference type="RefSeq" id="WP_173036541.1">
    <property type="nucleotide sequence ID" value="NZ_AP022870.1"/>
</dbReference>
<dbReference type="Gene3D" id="2.60.120.310">
    <property type="entry name" value="Copper type II, ascorbate-dependent monooxygenase, N-terminal domain"/>
    <property type="match status" value="1"/>
</dbReference>
<evidence type="ECO:0000259" key="4">
    <source>
        <dbReference type="Pfam" id="PF03712"/>
    </source>
</evidence>
<dbReference type="InterPro" id="IPR008977">
    <property type="entry name" value="PHM/PNGase_F_dom_sf"/>
</dbReference>
<proteinExistence type="predicted"/>
<feature type="chain" id="PRO_5026038919" description="Copper type II ascorbate-dependent monooxygenase C-terminal domain-containing protein" evidence="3">
    <location>
        <begin position="22"/>
        <end position="390"/>
    </location>
</feature>
<dbReference type="EMBL" id="AP022870">
    <property type="protein sequence ID" value="BCB76512.1"/>
    <property type="molecule type" value="Genomic_DNA"/>
</dbReference>
<keyword evidence="3" id="KW-0732">Signal</keyword>
<dbReference type="GO" id="GO:0005507">
    <property type="term" value="F:copper ion binding"/>
    <property type="evidence" value="ECO:0007669"/>
    <property type="project" value="InterPro"/>
</dbReference>
<dbReference type="PROSITE" id="PS51257">
    <property type="entry name" value="PROKAR_LIPOPROTEIN"/>
    <property type="match status" value="1"/>
</dbReference>
<dbReference type="GO" id="GO:0004500">
    <property type="term" value="F:dopamine beta-monooxygenase activity"/>
    <property type="evidence" value="ECO:0007669"/>
    <property type="project" value="InterPro"/>
</dbReference>
<reference evidence="5 6" key="2">
    <citation type="submission" date="2020-03" db="EMBL/GenBank/DDBJ databases">
        <authorList>
            <person name="Ichikawa N."/>
            <person name="Kimura A."/>
            <person name="Kitahashi Y."/>
            <person name="Uohara A."/>
        </authorList>
    </citation>
    <scope>NUCLEOTIDE SEQUENCE [LARGE SCALE GENOMIC DNA]</scope>
    <source>
        <strain evidence="5 6">NBRC 107702</strain>
    </source>
</reference>
<gene>
    <name evidence="5" type="ORF">Pflav_029220</name>
</gene>
<dbReference type="KEGG" id="pfla:Pflav_029220"/>
<keyword evidence="6" id="KW-1185">Reference proteome</keyword>
<organism evidence="5 6">
    <name type="scientific">Phytohabitans flavus</name>
    <dbReference type="NCBI Taxonomy" id="1076124"/>
    <lineage>
        <taxon>Bacteria</taxon>
        <taxon>Bacillati</taxon>
        <taxon>Actinomycetota</taxon>
        <taxon>Actinomycetes</taxon>
        <taxon>Micromonosporales</taxon>
        <taxon>Micromonosporaceae</taxon>
    </lineage>
</organism>
<accession>A0A6F8XRN9</accession>